<feature type="domain" description="Phytochrome chromophore attachment site" evidence="10">
    <location>
        <begin position="363"/>
        <end position="503"/>
    </location>
</feature>
<reference evidence="13 14" key="1">
    <citation type="submission" date="2020-05" db="EMBL/GenBank/DDBJ databases">
        <title>Complete genome sequence of of a novel Thermoleptolyngbya strain isolated from hot springs of Ganzi, Sichuan China.</title>
        <authorList>
            <person name="Tang J."/>
            <person name="Daroch M."/>
            <person name="Li L."/>
            <person name="Waleron K."/>
            <person name="Waleron M."/>
            <person name="Waleron M."/>
        </authorList>
    </citation>
    <scope>NUCLEOTIDE SEQUENCE [LARGE SCALE GENOMIC DNA]</scope>
    <source>
        <strain evidence="13 14">PKUAC-SCTA183</strain>
    </source>
</reference>
<dbReference type="PROSITE" id="PS50109">
    <property type="entry name" value="HIS_KIN"/>
    <property type="match status" value="1"/>
</dbReference>
<dbReference type="SMART" id="SM00065">
    <property type="entry name" value="GAF"/>
    <property type="match status" value="2"/>
</dbReference>
<evidence type="ECO:0000259" key="12">
    <source>
        <dbReference type="PROSITE" id="PS50110"/>
    </source>
</evidence>
<evidence type="ECO:0000256" key="5">
    <source>
        <dbReference type="ARBA" id="ARBA00022679"/>
    </source>
</evidence>
<dbReference type="InterPro" id="IPR005467">
    <property type="entry name" value="His_kinase_dom"/>
</dbReference>
<dbReference type="InterPro" id="IPR036097">
    <property type="entry name" value="HisK_dim/P_sf"/>
</dbReference>
<feature type="domain" description="Phytochrome chromophore attachment site" evidence="10">
    <location>
        <begin position="159"/>
        <end position="295"/>
    </location>
</feature>
<dbReference type="RefSeq" id="WP_172357957.1">
    <property type="nucleotide sequence ID" value="NZ_CP053661.1"/>
</dbReference>
<dbReference type="SMART" id="SM00387">
    <property type="entry name" value="HATPase_c"/>
    <property type="match status" value="1"/>
</dbReference>
<evidence type="ECO:0000256" key="7">
    <source>
        <dbReference type="ARBA" id="ARBA00023012"/>
    </source>
</evidence>
<evidence type="ECO:0000259" key="10">
    <source>
        <dbReference type="PROSITE" id="PS50046"/>
    </source>
</evidence>
<dbReference type="EMBL" id="CP053661">
    <property type="protein sequence ID" value="QKD83883.1"/>
    <property type="molecule type" value="Genomic_DNA"/>
</dbReference>
<proteinExistence type="inferred from homology"/>
<dbReference type="SMART" id="SM00388">
    <property type="entry name" value="HisKA"/>
    <property type="match status" value="1"/>
</dbReference>
<dbReference type="EC" id="2.7.13.3" evidence="3"/>
<dbReference type="Gene3D" id="3.30.450.40">
    <property type="match status" value="2"/>
</dbReference>
<feature type="domain" description="Response regulatory" evidence="12">
    <location>
        <begin position="6"/>
        <end position="122"/>
    </location>
</feature>
<dbReference type="PROSITE" id="PS50046">
    <property type="entry name" value="PHYTOCHROME_2"/>
    <property type="match status" value="2"/>
</dbReference>
<dbReference type="AlphaFoldDB" id="A0A6M8BLP8"/>
<keyword evidence="14" id="KW-1185">Reference proteome</keyword>
<evidence type="ECO:0000256" key="6">
    <source>
        <dbReference type="ARBA" id="ARBA00022777"/>
    </source>
</evidence>
<dbReference type="Gene3D" id="1.10.287.130">
    <property type="match status" value="1"/>
</dbReference>
<dbReference type="InterPro" id="IPR004358">
    <property type="entry name" value="Sig_transdc_His_kin-like_C"/>
</dbReference>
<dbReference type="SUPFAM" id="SSF55781">
    <property type="entry name" value="GAF domain-like"/>
    <property type="match status" value="2"/>
</dbReference>
<evidence type="ECO:0000256" key="8">
    <source>
        <dbReference type="PROSITE-ProRule" id="PRU00169"/>
    </source>
</evidence>
<dbReference type="PRINTS" id="PR00344">
    <property type="entry name" value="BCTRLSENSOR"/>
</dbReference>
<dbReference type="InterPro" id="IPR029016">
    <property type="entry name" value="GAF-like_dom_sf"/>
</dbReference>
<dbReference type="CDD" id="cd00082">
    <property type="entry name" value="HisKA"/>
    <property type="match status" value="1"/>
</dbReference>
<keyword evidence="6" id="KW-0418">Kinase</keyword>
<gene>
    <name evidence="13" type="ORF">HPC62_18295</name>
</gene>
<feature type="coiled-coil region" evidence="9">
    <location>
        <begin position="309"/>
        <end position="347"/>
    </location>
</feature>
<dbReference type="InterPro" id="IPR001789">
    <property type="entry name" value="Sig_transdc_resp-reg_receiver"/>
</dbReference>
<evidence type="ECO:0000256" key="1">
    <source>
        <dbReference type="ARBA" id="ARBA00000085"/>
    </source>
</evidence>
<dbReference type="Pfam" id="PF02518">
    <property type="entry name" value="HATPase_c"/>
    <property type="match status" value="1"/>
</dbReference>
<feature type="domain" description="Histidine kinase" evidence="11">
    <location>
        <begin position="537"/>
        <end position="757"/>
    </location>
</feature>
<dbReference type="SUPFAM" id="SSF55874">
    <property type="entry name" value="ATPase domain of HSP90 chaperone/DNA topoisomerase II/histidine kinase"/>
    <property type="match status" value="1"/>
</dbReference>
<dbReference type="InterPro" id="IPR003018">
    <property type="entry name" value="GAF"/>
</dbReference>
<evidence type="ECO:0000256" key="4">
    <source>
        <dbReference type="ARBA" id="ARBA00022553"/>
    </source>
</evidence>
<comment type="catalytic activity">
    <reaction evidence="1">
        <text>ATP + protein L-histidine = ADP + protein N-phospho-L-histidine.</text>
        <dbReference type="EC" id="2.7.13.3"/>
    </reaction>
</comment>
<feature type="modified residue" description="4-aspartylphosphate" evidence="8">
    <location>
        <position position="57"/>
    </location>
</feature>
<evidence type="ECO:0000256" key="2">
    <source>
        <dbReference type="ARBA" id="ARBA00006402"/>
    </source>
</evidence>
<organism evidence="13 14">
    <name type="scientific">Thermoleptolyngbya sichuanensis A183</name>
    <dbReference type="NCBI Taxonomy" id="2737172"/>
    <lineage>
        <taxon>Bacteria</taxon>
        <taxon>Bacillati</taxon>
        <taxon>Cyanobacteriota</taxon>
        <taxon>Cyanophyceae</taxon>
        <taxon>Oculatellales</taxon>
        <taxon>Oculatellaceae</taxon>
        <taxon>Thermoleptolyngbya</taxon>
        <taxon>Thermoleptolyngbya sichuanensis</taxon>
    </lineage>
</organism>
<name>A0A6M8BLP8_9CYAN</name>
<evidence type="ECO:0000313" key="14">
    <source>
        <dbReference type="Proteomes" id="UP000505210"/>
    </source>
</evidence>
<dbReference type="InterPro" id="IPR016132">
    <property type="entry name" value="Phyto_chromo_attachment"/>
</dbReference>
<keyword evidence="5" id="KW-0808">Transferase</keyword>
<evidence type="ECO:0000313" key="13">
    <source>
        <dbReference type="EMBL" id="QKD83883.1"/>
    </source>
</evidence>
<dbReference type="SUPFAM" id="SSF47384">
    <property type="entry name" value="Homodimeric domain of signal transducing histidine kinase"/>
    <property type="match status" value="1"/>
</dbReference>
<keyword evidence="9" id="KW-0175">Coiled coil</keyword>
<protein>
    <recommendedName>
        <fullName evidence="3">histidine kinase</fullName>
        <ecNumber evidence="3">2.7.13.3</ecNumber>
    </recommendedName>
</protein>
<dbReference type="PANTHER" id="PTHR43547:SF2">
    <property type="entry name" value="HYBRID SIGNAL TRANSDUCTION HISTIDINE KINASE C"/>
    <property type="match status" value="1"/>
</dbReference>
<evidence type="ECO:0000256" key="9">
    <source>
        <dbReference type="SAM" id="Coils"/>
    </source>
</evidence>
<sequence length="772" mass="88145">MSEPLIVLMVEDSEDDALLVLRTLQQDGFHVVWERVQTADQFRAALVSRTWDVVISDYRLPGFDAPAALSILQQSGVDLPFIVVSGTIGEIAAVAMMKAGAHDYLMKENLTRLPEAVRREVREAQVRAERRQAEIQLRQTAEREQLMRTVTERIRRSLDLDEILSATVTEVRQLLQADRVILFRVSLQSQGYVVQESVGDGWQPLLGQDFYDPCFQENYIEQYFHGHTWAIADIEDGSIQPCHAEFLRQLQVRASLIVPIIQPNYLWGLLIAHHCSQTRQWHSEEIQLLQHLADQVAIALQQADLYRQTQLELSERQRAEAALQQLNQELEQRVQERTLALQQQAEQERLLRLIVQNIHRSLDLDEILATVLDATRQTLQVDRVTVYQFAPDWSGRFVAESVGEEWSPLVAEGGQTVWQDIYLQETEGGRYRNGETFAVSDIYQAGHTDCHVEILAQFQVRAYAIAPIFLDEQLWGLLAIYQNTGPCDWRAWELRLLQQISLQTAIALRQSNLYQTAQAQVAELEKLHQIKDDFLSTVSHELRSPMTNIKMAIQMVEVLLEQHQIQDERLTRYVQILEDECSQELNLINDLLDLQRLEAGVQSIELENVDLNYWLPSIIEPFEARIQEQHQRLKVNLPQNLPSITTDLNGFKRILMELLHNACKYTPPHELITLTAHVADGMLNVQVSNSGVELPAEELPRLFEKFYRVVSVDRWNRGGTGLGLALVKRLVERLRGSIQVESANALTSFTIRLPIQPKPASANSASANSANA</sequence>
<dbReference type="Pfam" id="PF00512">
    <property type="entry name" value="HisKA"/>
    <property type="match status" value="1"/>
</dbReference>
<dbReference type="InterPro" id="IPR003594">
    <property type="entry name" value="HATPase_dom"/>
</dbReference>
<dbReference type="GO" id="GO:0000155">
    <property type="term" value="F:phosphorelay sensor kinase activity"/>
    <property type="evidence" value="ECO:0007669"/>
    <property type="project" value="InterPro"/>
</dbReference>
<dbReference type="PROSITE" id="PS50110">
    <property type="entry name" value="RESPONSE_REGULATORY"/>
    <property type="match status" value="1"/>
</dbReference>
<dbReference type="InterPro" id="IPR003661">
    <property type="entry name" value="HisK_dim/P_dom"/>
</dbReference>
<accession>A0A6M8BLP8</accession>
<dbReference type="InterPro" id="IPR036890">
    <property type="entry name" value="HATPase_C_sf"/>
</dbReference>
<evidence type="ECO:0000256" key="3">
    <source>
        <dbReference type="ARBA" id="ARBA00012438"/>
    </source>
</evidence>
<dbReference type="Pfam" id="PF00072">
    <property type="entry name" value="Response_reg"/>
    <property type="match status" value="1"/>
</dbReference>
<keyword evidence="7" id="KW-0902">Two-component regulatory system</keyword>
<dbReference type="Gene3D" id="3.40.50.2300">
    <property type="match status" value="1"/>
</dbReference>
<dbReference type="PANTHER" id="PTHR43547">
    <property type="entry name" value="TWO-COMPONENT HISTIDINE KINASE"/>
    <property type="match status" value="1"/>
</dbReference>
<dbReference type="SUPFAM" id="SSF52172">
    <property type="entry name" value="CheY-like"/>
    <property type="match status" value="1"/>
</dbReference>
<dbReference type="Gene3D" id="3.30.565.10">
    <property type="entry name" value="Histidine kinase-like ATPase, C-terminal domain"/>
    <property type="match status" value="1"/>
</dbReference>
<dbReference type="Pfam" id="PF01590">
    <property type="entry name" value="GAF"/>
    <property type="match status" value="2"/>
</dbReference>
<evidence type="ECO:0000259" key="11">
    <source>
        <dbReference type="PROSITE" id="PS50109"/>
    </source>
</evidence>
<dbReference type="KEGG" id="theu:HPC62_18295"/>
<keyword evidence="4 8" id="KW-0597">Phosphoprotein</keyword>
<dbReference type="SMART" id="SM00448">
    <property type="entry name" value="REC"/>
    <property type="match status" value="1"/>
</dbReference>
<dbReference type="Proteomes" id="UP000505210">
    <property type="component" value="Chromosome"/>
</dbReference>
<dbReference type="CDD" id="cd00156">
    <property type="entry name" value="REC"/>
    <property type="match status" value="1"/>
</dbReference>
<comment type="similarity">
    <text evidence="2">In the N-terminal section; belongs to the phytochrome family.</text>
</comment>
<dbReference type="InterPro" id="IPR011006">
    <property type="entry name" value="CheY-like_superfamily"/>
</dbReference>